<dbReference type="PROSITE" id="PS50110">
    <property type="entry name" value="RESPONSE_REGULATORY"/>
    <property type="match status" value="1"/>
</dbReference>
<dbReference type="EMBL" id="CP159534">
    <property type="protein sequence ID" value="XCJ74065.1"/>
    <property type="molecule type" value="Genomic_DNA"/>
</dbReference>
<dbReference type="KEGG" id="stac:ABII15_30670"/>
<feature type="coiled-coil region" evidence="9">
    <location>
        <begin position="155"/>
        <end position="207"/>
    </location>
</feature>
<keyword evidence="5 13" id="KW-0808">Transferase</keyword>
<evidence type="ECO:0000256" key="2">
    <source>
        <dbReference type="ARBA" id="ARBA00004236"/>
    </source>
</evidence>
<feature type="domain" description="Histidine kinase" evidence="11">
    <location>
        <begin position="224"/>
        <end position="445"/>
    </location>
</feature>
<protein>
    <recommendedName>
        <fullName evidence="3">histidine kinase</fullName>
        <ecNumber evidence="3">2.7.13.3</ecNumber>
    </recommendedName>
</protein>
<dbReference type="GO" id="GO:0005886">
    <property type="term" value="C:plasma membrane"/>
    <property type="evidence" value="ECO:0007669"/>
    <property type="project" value="UniProtKB-SubCell"/>
</dbReference>
<dbReference type="InterPro" id="IPR036097">
    <property type="entry name" value="HisK_dim/P_sf"/>
</dbReference>
<reference evidence="13" key="1">
    <citation type="submission" date="2024-06" db="EMBL/GenBank/DDBJ databases">
        <title>Streptomyces sp. strain HUAS MG91 genome sequences.</title>
        <authorList>
            <person name="Mo P."/>
        </authorList>
    </citation>
    <scope>NUCLEOTIDE SEQUENCE</scope>
    <source>
        <strain evidence="13">HUAS MG91</strain>
    </source>
</reference>
<evidence type="ECO:0000256" key="5">
    <source>
        <dbReference type="ARBA" id="ARBA00022679"/>
    </source>
</evidence>
<dbReference type="PANTHER" id="PTHR43047">
    <property type="entry name" value="TWO-COMPONENT HISTIDINE PROTEIN KINASE"/>
    <property type="match status" value="1"/>
</dbReference>
<gene>
    <name evidence="13" type="ORF">ABII15_30670</name>
</gene>
<dbReference type="SUPFAM" id="SSF47384">
    <property type="entry name" value="Homodimeric domain of signal transducing histidine kinase"/>
    <property type="match status" value="1"/>
</dbReference>
<dbReference type="SMART" id="SM00387">
    <property type="entry name" value="HATPase_c"/>
    <property type="match status" value="1"/>
</dbReference>
<keyword evidence="9" id="KW-0175">Coiled coil</keyword>
<dbReference type="InterPro" id="IPR001789">
    <property type="entry name" value="Sig_transdc_resp-reg_receiver"/>
</dbReference>
<comment type="catalytic activity">
    <reaction evidence="1">
        <text>ATP + protein L-histidine = ADP + protein N-phospho-L-histidine.</text>
        <dbReference type="EC" id="2.7.13.3"/>
    </reaction>
</comment>
<evidence type="ECO:0000256" key="1">
    <source>
        <dbReference type="ARBA" id="ARBA00000085"/>
    </source>
</evidence>
<evidence type="ECO:0000256" key="8">
    <source>
        <dbReference type="PROSITE-ProRule" id="PRU00169"/>
    </source>
</evidence>
<dbReference type="AlphaFoldDB" id="A0AAU8IZE8"/>
<organism evidence="13">
    <name type="scientific">Streptomyces tabacisoli</name>
    <dbReference type="NCBI Taxonomy" id="3156398"/>
    <lineage>
        <taxon>Bacteria</taxon>
        <taxon>Bacillati</taxon>
        <taxon>Actinomycetota</taxon>
        <taxon>Actinomycetes</taxon>
        <taxon>Kitasatosporales</taxon>
        <taxon>Streptomycetaceae</taxon>
        <taxon>Streptomyces</taxon>
    </lineage>
</organism>
<dbReference type="CDD" id="cd16922">
    <property type="entry name" value="HATPase_EvgS-ArcB-TorS-like"/>
    <property type="match status" value="1"/>
</dbReference>
<proteinExistence type="predicted"/>
<dbReference type="PANTHER" id="PTHR43047:SF72">
    <property type="entry name" value="OSMOSENSING HISTIDINE PROTEIN KINASE SLN1"/>
    <property type="match status" value="1"/>
</dbReference>
<evidence type="ECO:0000256" key="10">
    <source>
        <dbReference type="SAM" id="MobiDB-lite"/>
    </source>
</evidence>
<evidence type="ECO:0000256" key="6">
    <source>
        <dbReference type="ARBA" id="ARBA00022777"/>
    </source>
</evidence>
<dbReference type="SUPFAM" id="SSF55874">
    <property type="entry name" value="ATPase domain of HSP90 chaperone/DNA topoisomerase II/histidine kinase"/>
    <property type="match status" value="1"/>
</dbReference>
<dbReference type="Pfam" id="PF00072">
    <property type="entry name" value="Response_reg"/>
    <property type="match status" value="1"/>
</dbReference>
<dbReference type="InterPro" id="IPR003594">
    <property type="entry name" value="HATPase_dom"/>
</dbReference>
<evidence type="ECO:0000256" key="4">
    <source>
        <dbReference type="ARBA" id="ARBA00022553"/>
    </source>
</evidence>
<keyword evidence="7" id="KW-0902">Two-component regulatory system</keyword>
<sequence>MRYELYATALDDQKSVLMLRRCLQAVCRAAGVRGQALVRMVTVLSEAGQDLLRTPGLSGHLSLAVAAHGIRVEARLDWAEPRSLSPRIAAAAERLLDAVTLAPDGRGVLFAQRTSLAADRPDDAAVACRAALHTVDGVDLEEVLRLQNRNLLAALDESRGQQEELTRLNAELEETNSGVVAMYSELARELEETNSGVVALYAELEDKSRQLRLASESKTRFWANVSHELRSPINSVIALARLLLAPDSQELTAEQRQQVTMISASGTTVLALVEELLDVAKAESGRLDPHHAPVDLRTLHHLLRGTMQGMTREGVRLRVEDPQGESALVTDEVILTRVLRNVLSNALKFTEHGEVSLTLTRERRADEDWYVWTVQDTGVGIPEDQLDKVFEEFYQVRGVHQRGRAGTGLGLPYARRLTALLGGRLALTSRPGHGTRATVELPAVPPAQPAASPPPALPIASLVIVDDDPASLAALRSALHELARHHTEVTDSGQALETIRRVRPDAVLLDLMMPSPDGYALLSALDADPDTRGLPVAVLTSADLAEVDRARLRGRTVLPKSGVGAADLAAALFPGSALGDGGSDSGPDPGPEPGKGVGRP</sequence>
<dbReference type="Pfam" id="PF02518">
    <property type="entry name" value="HATPase_c"/>
    <property type="match status" value="1"/>
</dbReference>
<dbReference type="Pfam" id="PF00512">
    <property type="entry name" value="HisKA"/>
    <property type="match status" value="1"/>
</dbReference>
<dbReference type="GO" id="GO:0009927">
    <property type="term" value="F:histidine phosphotransfer kinase activity"/>
    <property type="evidence" value="ECO:0007669"/>
    <property type="project" value="TreeGrafter"/>
</dbReference>
<dbReference type="InterPro" id="IPR004358">
    <property type="entry name" value="Sig_transdc_His_kin-like_C"/>
</dbReference>
<feature type="domain" description="Response regulatory" evidence="12">
    <location>
        <begin position="461"/>
        <end position="575"/>
    </location>
</feature>
<evidence type="ECO:0000256" key="9">
    <source>
        <dbReference type="SAM" id="Coils"/>
    </source>
</evidence>
<dbReference type="GO" id="GO:0000155">
    <property type="term" value="F:phosphorelay sensor kinase activity"/>
    <property type="evidence" value="ECO:0007669"/>
    <property type="project" value="InterPro"/>
</dbReference>
<dbReference type="PROSITE" id="PS50109">
    <property type="entry name" value="HIS_KIN"/>
    <property type="match status" value="1"/>
</dbReference>
<dbReference type="SUPFAM" id="SSF52172">
    <property type="entry name" value="CheY-like"/>
    <property type="match status" value="1"/>
</dbReference>
<evidence type="ECO:0000313" key="13">
    <source>
        <dbReference type="EMBL" id="XCJ74065.1"/>
    </source>
</evidence>
<keyword evidence="4 8" id="KW-0597">Phosphoprotein</keyword>
<feature type="modified residue" description="4-aspartylphosphate" evidence="8">
    <location>
        <position position="510"/>
    </location>
</feature>
<dbReference type="Gene3D" id="3.40.50.2300">
    <property type="match status" value="1"/>
</dbReference>
<keyword evidence="6 13" id="KW-0418">Kinase</keyword>
<dbReference type="EC" id="2.7.13.3" evidence="3"/>
<dbReference type="InterPro" id="IPR005467">
    <property type="entry name" value="His_kinase_dom"/>
</dbReference>
<name>A0AAU8IZE8_9ACTN</name>
<dbReference type="CDD" id="cd00082">
    <property type="entry name" value="HisKA"/>
    <property type="match status" value="1"/>
</dbReference>
<dbReference type="SMART" id="SM00388">
    <property type="entry name" value="HisKA"/>
    <property type="match status" value="1"/>
</dbReference>
<dbReference type="InterPro" id="IPR011006">
    <property type="entry name" value="CheY-like_superfamily"/>
</dbReference>
<dbReference type="InterPro" id="IPR003661">
    <property type="entry name" value="HisK_dim/P_dom"/>
</dbReference>
<evidence type="ECO:0000256" key="3">
    <source>
        <dbReference type="ARBA" id="ARBA00012438"/>
    </source>
</evidence>
<evidence type="ECO:0000259" key="12">
    <source>
        <dbReference type="PROSITE" id="PS50110"/>
    </source>
</evidence>
<dbReference type="InterPro" id="IPR036890">
    <property type="entry name" value="HATPase_C_sf"/>
</dbReference>
<evidence type="ECO:0000259" key="11">
    <source>
        <dbReference type="PROSITE" id="PS50109"/>
    </source>
</evidence>
<dbReference type="SMART" id="SM00448">
    <property type="entry name" value="REC"/>
    <property type="match status" value="1"/>
</dbReference>
<dbReference type="PRINTS" id="PR00344">
    <property type="entry name" value="BCTRLSENSOR"/>
</dbReference>
<dbReference type="Gene3D" id="3.30.565.10">
    <property type="entry name" value="Histidine kinase-like ATPase, C-terminal domain"/>
    <property type="match status" value="1"/>
</dbReference>
<feature type="region of interest" description="Disordered" evidence="10">
    <location>
        <begin position="576"/>
        <end position="600"/>
    </location>
</feature>
<dbReference type="Gene3D" id="1.10.287.130">
    <property type="match status" value="1"/>
</dbReference>
<evidence type="ECO:0000256" key="7">
    <source>
        <dbReference type="ARBA" id="ARBA00023012"/>
    </source>
</evidence>
<comment type="subcellular location">
    <subcellularLocation>
        <location evidence="2">Cell membrane</location>
    </subcellularLocation>
</comment>
<accession>A0AAU8IZE8</accession>